<keyword evidence="8" id="KW-0732">Signal</keyword>
<evidence type="ECO:0000256" key="7">
    <source>
        <dbReference type="RuleBase" id="RU003435"/>
    </source>
</evidence>
<reference evidence="10 11" key="1">
    <citation type="submission" date="2022-01" db="EMBL/GenBank/DDBJ databases">
        <title>Whole genome-based taxonomy of the Shewanellaceae.</title>
        <authorList>
            <person name="Martin-Rodriguez A.J."/>
        </authorList>
    </citation>
    <scope>NUCLEOTIDE SEQUENCE [LARGE SCALE GENOMIC DNA]</scope>
    <source>
        <strain evidence="10 11">JCM 17801</strain>
    </source>
</reference>
<evidence type="ECO:0000256" key="5">
    <source>
        <dbReference type="ARBA" id="ARBA00022833"/>
    </source>
</evidence>
<dbReference type="InterPro" id="IPR034005">
    <property type="entry name" value="M3A_DCP"/>
</dbReference>
<evidence type="ECO:0000256" key="1">
    <source>
        <dbReference type="ARBA" id="ARBA00006040"/>
    </source>
</evidence>
<dbReference type="Gene3D" id="1.10.1370.40">
    <property type="match status" value="1"/>
</dbReference>
<dbReference type="Pfam" id="PF01432">
    <property type="entry name" value="Peptidase_M3"/>
    <property type="match status" value="1"/>
</dbReference>
<protein>
    <submittedName>
        <fullName evidence="10">M3 family metallopeptidase</fullName>
    </submittedName>
</protein>
<feature type="domain" description="Peptidase M3A/M3B catalytic" evidence="9">
    <location>
        <begin position="271"/>
        <end position="715"/>
    </location>
</feature>
<evidence type="ECO:0000259" key="9">
    <source>
        <dbReference type="Pfam" id="PF01432"/>
    </source>
</evidence>
<keyword evidence="3 7" id="KW-0479">Metal-binding</keyword>
<evidence type="ECO:0000256" key="4">
    <source>
        <dbReference type="ARBA" id="ARBA00022801"/>
    </source>
</evidence>
<dbReference type="Proteomes" id="UP001203212">
    <property type="component" value="Unassembled WGS sequence"/>
</dbReference>
<keyword evidence="2 7" id="KW-0645">Protease</keyword>
<comment type="caution">
    <text evidence="10">The sequence shown here is derived from an EMBL/GenBank/DDBJ whole genome shotgun (WGS) entry which is preliminary data.</text>
</comment>
<keyword evidence="4 7" id="KW-0378">Hydrolase</keyword>
<keyword evidence="5 7" id="KW-0862">Zinc</keyword>
<evidence type="ECO:0000256" key="6">
    <source>
        <dbReference type="ARBA" id="ARBA00023049"/>
    </source>
</evidence>
<name>A0ABT0L1N4_9GAMM</name>
<evidence type="ECO:0000256" key="3">
    <source>
        <dbReference type="ARBA" id="ARBA00022723"/>
    </source>
</evidence>
<comment type="cofactor">
    <cofactor evidence="7">
        <name>Zn(2+)</name>
        <dbReference type="ChEBI" id="CHEBI:29105"/>
    </cofactor>
    <text evidence="7">Binds 1 zinc ion.</text>
</comment>
<dbReference type="EMBL" id="JAKILK010000004">
    <property type="protein sequence ID" value="MCL1117529.1"/>
    <property type="molecule type" value="Genomic_DNA"/>
</dbReference>
<evidence type="ECO:0000256" key="2">
    <source>
        <dbReference type="ARBA" id="ARBA00022670"/>
    </source>
</evidence>
<evidence type="ECO:0000313" key="11">
    <source>
        <dbReference type="Proteomes" id="UP001203212"/>
    </source>
</evidence>
<keyword evidence="11" id="KW-1185">Reference proteome</keyword>
<evidence type="ECO:0000256" key="8">
    <source>
        <dbReference type="SAM" id="SignalP"/>
    </source>
</evidence>
<comment type="similarity">
    <text evidence="1 7">Belongs to the peptidase M3 family.</text>
</comment>
<dbReference type="InterPro" id="IPR045090">
    <property type="entry name" value="Pept_M3A_M3B"/>
</dbReference>
<accession>A0ABT0L1N4</accession>
<feature type="signal peptide" evidence="8">
    <location>
        <begin position="1"/>
        <end position="23"/>
    </location>
</feature>
<organism evidence="10 11">
    <name type="scientific">Shewanella aestuarii</name>
    <dbReference type="NCBI Taxonomy" id="1028752"/>
    <lineage>
        <taxon>Bacteria</taxon>
        <taxon>Pseudomonadati</taxon>
        <taxon>Pseudomonadota</taxon>
        <taxon>Gammaproteobacteria</taxon>
        <taxon>Alteromonadales</taxon>
        <taxon>Shewanellaceae</taxon>
        <taxon>Shewanella</taxon>
    </lineage>
</organism>
<keyword evidence="6 7" id="KW-0482">Metalloprotease</keyword>
<dbReference type="RefSeq" id="WP_188840838.1">
    <property type="nucleotide sequence ID" value="NZ_BMOT01000004.1"/>
</dbReference>
<dbReference type="InterPro" id="IPR001567">
    <property type="entry name" value="Pept_M3A_M3B_dom"/>
</dbReference>
<dbReference type="CDD" id="cd06456">
    <property type="entry name" value="M3A_DCP"/>
    <property type="match status" value="1"/>
</dbReference>
<sequence length="718" mass="79621">MRRTLITTAISAALMLSACSESSTDTAIVSKTTAETPTTMTKAPATAANVLLTPSPLQYMAPQFDKLQASDYLPAFEQGMQQHKAEIAAITNNSDAATFENTIVALEKTGAILDRTQRIFFNLSGLISDDNFTRVEEQIVPQLTAHQDNIYLDEKLFARIQAIYKTKATLTGEDLRLVEVYYSRFVRAGAELSATDKATMRELNGELAKLETSFSQNLLKSYKDDVIIVEDKAQLDGLSDSDIASLAAAAKDAGKTGYMITLVNTTTQPLLSSLKNRDLRKKLWETSAYRAMATNAPLNINIAKLRAQKAKLLGYSTWAAYSLGDQMAKTPDAVYGILDDLAPKALLKAKVEAADIQAEIVKDGQTFELAPWDWAYYAEKVRKAKYDLDDSQVKPYFEMNTVLNDGMFFAMNKLYGISVKPRNDLPVWHKDVSAYEIFNQDGSSIGLFYLDLYARQGKRGGAWMDELVSQSFLKNTQPVVYNALNVPKPAEGQPTLMTFDEVSTLFHEFGHAIHGLYSQVNYPSLAGTLTARDFVEFPSQANEDWSIDPQVLANYAKHYQTGEPIPAELLTKVLKAHTFNQGFGTVEYLSAALLDMEWHSIAADTEITDVAAFEKQALAKHGLDYAPVPPRYKTTYFSHSFGGGYSAGYYAYLWTEVFAADSFSYMMSQGGLTLENGQKYRDTVLSKGNSQDLMQSYIDFAGKKPSTDALLKRRGLVH</sequence>
<proteinExistence type="inferred from homology"/>
<dbReference type="Gene3D" id="1.10.1370.10">
    <property type="entry name" value="Neurolysin, domain 3"/>
    <property type="match status" value="1"/>
</dbReference>
<dbReference type="SUPFAM" id="SSF55486">
    <property type="entry name" value="Metalloproteases ('zincins'), catalytic domain"/>
    <property type="match status" value="1"/>
</dbReference>
<dbReference type="Gene3D" id="3.40.390.10">
    <property type="entry name" value="Collagenase (Catalytic Domain)"/>
    <property type="match status" value="1"/>
</dbReference>
<gene>
    <name evidence="10" type="ORF">L2689_09770</name>
</gene>
<dbReference type="PROSITE" id="PS51257">
    <property type="entry name" value="PROKAR_LIPOPROTEIN"/>
    <property type="match status" value="1"/>
</dbReference>
<dbReference type="PANTHER" id="PTHR43660">
    <property type="entry name" value="DIPEPTIDYL CARBOXYPEPTIDASE"/>
    <property type="match status" value="1"/>
</dbReference>
<dbReference type="PANTHER" id="PTHR43660:SF1">
    <property type="entry name" value="DIPEPTIDYL CARBOXYPEPTIDASE"/>
    <property type="match status" value="1"/>
</dbReference>
<dbReference type="InterPro" id="IPR024077">
    <property type="entry name" value="Neurolysin/TOP_dom2"/>
</dbReference>
<feature type="chain" id="PRO_5047059084" evidence="8">
    <location>
        <begin position="24"/>
        <end position="718"/>
    </location>
</feature>
<evidence type="ECO:0000313" key="10">
    <source>
        <dbReference type="EMBL" id="MCL1117529.1"/>
    </source>
</evidence>
<dbReference type="InterPro" id="IPR024079">
    <property type="entry name" value="MetalloPept_cat_dom_sf"/>
</dbReference>